<dbReference type="PANTHER" id="PTHR43537:SF5">
    <property type="entry name" value="UXU OPERON TRANSCRIPTIONAL REGULATOR"/>
    <property type="match status" value="1"/>
</dbReference>
<gene>
    <name evidence="6" type="ORF">HF577_21630</name>
</gene>
<sequence>MLGPAVAAGPAGRPPRLPEVVANRIQARLFADRLVPGDQLPTEAQLAQTYDVSRTVVREAARILEQRGLVSIRPGRGMMVALLDGRPIAEHFSLLLRSGPAVFEQLMEARFLLEVELAALAAVRRSERDLEEMRAALSVARDHRDDFDVCLAQDLAFHRVTARASGNTLLALFMDPVNACLRESYREPMAYLAQQGHTLDEHQAIYDAIAAQDADAARRACREHLQRITRESGTLLAESVGSAPPAPPADGQLTAG</sequence>
<reference evidence="6 7" key="1">
    <citation type="submission" date="2020-04" db="EMBL/GenBank/DDBJ databases">
        <authorList>
            <person name="Klaysubun C."/>
            <person name="Duangmal K."/>
            <person name="Lipun K."/>
        </authorList>
    </citation>
    <scope>NUCLEOTIDE SEQUENCE [LARGE SCALE GENOMIC DNA]</scope>
    <source>
        <strain evidence="6 7">JCM 11839</strain>
    </source>
</reference>
<evidence type="ECO:0000259" key="5">
    <source>
        <dbReference type="PROSITE" id="PS50949"/>
    </source>
</evidence>
<dbReference type="CDD" id="cd07377">
    <property type="entry name" value="WHTH_GntR"/>
    <property type="match status" value="1"/>
</dbReference>
<dbReference type="PRINTS" id="PR00035">
    <property type="entry name" value="HTHGNTR"/>
</dbReference>
<dbReference type="EMBL" id="JAAXKY010000075">
    <property type="protein sequence ID" value="NMH79681.1"/>
    <property type="molecule type" value="Genomic_DNA"/>
</dbReference>
<dbReference type="SUPFAM" id="SSF46785">
    <property type="entry name" value="Winged helix' DNA-binding domain"/>
    <property type="match status" value="1"/>
</dbReference>
<evidence type="ECO:0000256" key="4">
    <source>
        <dbReference type="SAM" id="MobiDB-lite"/>
    </source>
</evidence>
<dbReference type="Proteomes" id="UP001296706">
    <property type="component" value="Unassembled WGS sequence"/>
</dbReference>
<feature type="region of interest" description="Disordered" evidence="4">
    <location>
        <begin position="236"/>
        <end position="256"/>
    </location>
</feature>
<keyword evidence="1" id="KW-0805">Transcription regulation</keyword>
<dbReference type="InterPro" id="IPR000524">
    <property type="entry name" value="Tscrpt_reg_HTH_GntR"/>
</dbReference>
<keyword evidence="7" id="KW-1185">Reference proteome</keyword>
<dbReference type="Gene3D" id="1.10.10.10">
    <property type="entry name" value="Winged helix-like DNA-binding domain superfamily/Winged helix DNA-binding domain"/>
    <property type="match status" value="1"/>
</dbReference>
<name>A0ABX1RH17_9PSEU</name>
<proteinExistence type="predicted"/>
<dbReference type="InterPro" id="IPR011711">
    <property type="entry name" value="GntR_C"/>
</dbReference>
<dbReference type="Gene3D" id="1.20.120.530">
    <property type="entry name" value="GntR ligand-binding domain-like"/>
    <property type="match status" value="1"/>
</dbReference>
<dbReference type="RefSeq" id="WP_169397740.1">
    <property type="nucleotide sequence ID" value="NZ_BAAAJH010000001.1"/>
</dbReference>
<dbReference type="Pfam" id="PF07729">
    <property type="entry name" value="FCD"/>
    <property type="match status" value="1"/>
</dbReference>
<dbReference type="InterPro" id="IPR008920">
    <property type="entry name" value="TF_FadR/GntR_C"/>
</dbReference>
<accession>A0ABX1RH17</accession>
<dbReference type="InterPro" id="IPR036390">
    <property type="entry name" value="WH_DNA-bd_sf"/>
</dbReference>
<evidence type="ECO:0000256" key="1">
    <source>
        <dbReference type="ARBA" id="ARBA00023015"/>
    </source>
</evidence>
<dbReference type="InterPro" id="IPR036388">
    <property type="entry name" value="WH-like_DNA-bd_sf"/>
</dbReference>
<dbReference type="PANTHER" id="PTHR43537">
    <property type="entry name" value="TRANSCRIPTIONAL REGULATOR, GNTR FAMILY"/>
    <property type="match status" value="1"/>
</dbReference>
<dbReference type="SMART" id="SM00345">
    <property type="entry name" value="HTH_GNTR"/>
    <property type="match status" value="1"/>
</dbReference>
<organism evidence="6 7">
    <name type="scientific">Pseudonocardia xinjiangensis</name>
    <dbReference type="NCBI Taxonomy" id="75289"/>
    <lineage>
        <taxon>Bacteria</taxon>
        <taxon>Bacillati</taxon>
        <taxon>Actinomycetota</taxon>
        <taxon>Actinomycetes</taxon>
        <taxon>Pseudonocardiales</taxon>
        <taxon>Pseudonocardiaceae</taxon>
        <taxon>Pseudonocardia</taxon>
    </lineage>
</organism>
<keyword evidence="3" id="KW-0804">Transcription</keyword>
<evidence type="ECO:0000313" key="7">
    <source>
        <dbReference type="Proteomes" id="UP001296706"/>
    </source>
</evidence>
<dbReference type="SMART" id="SM00895">
    <property type="entry name" value="FCD"/>
    <property type="match status" value="1"/>
</dbReference>
<evidence type="ECO:0000256" key="2">
    <source>
        <dbReference type="ARBA" id="ARBA00023125"/>
    </source>
</evidence>
<comment type="caution">
    <text evidence="6">The sequence shown here is derived from an EMBL/GenBank/DDBJ whole genome shotgun (WGS) entry which is preliminary data.</text>
</comment>
<keyword evidence="2" id="KW-0238">DNA-binding</keyword>
<protein>
    <submittedName>
        <fullName evidence="6">FadR family transcriptional regulator</fullName>
    </submittedName>
</protein>
<dbReference type="Pfam" id="PF00392">
    <property type="entry name" value="GntR"/>
    <property type="match status" value="1"/>
</dbReference>
<feature type="domain" description="HTH gntR-type" evidence="5">
    <location>
        <begin position="15"/>
        <end position="83"/>
    </location>
</feature>
<evidence type="ECO:0000313" key="6">
    <source>
        <dbReference type="EMBL" id="NMH79681.1"/>
    </source>
</evidence>
<dbReference type="PROSITE" id="PS50949">
    <property type="entry name" value="HTH_GNTR"/>
    <property type="match status" value="1"/>
</dbReference>
<evidence type="ECO:0000256" key="3">
    <source>
        <dbReference type="ARBA" id="ARBA00023163"/>
    </source>
</evidence>
<dbReference type="SUPFAM" id="SSF48008">
    <property type="entry name" value="GntR ligand-binding domain-like"/>
    <property type="match status" value="1"/>
</dbReference>